<dbReference type="GO" id="GO:0033543">
    <property type="term" value="P:fatty acid beta-oxidation, unsaturated, even number, reductase/isomerase pathway"/>
    <property type="evidence" value="ECO:0007669"/>
    <property type="project" value="TreeGrafter"/>
</dbReference>
<dbReference type="RefSeq" id="WP_115550454.1">
    <property type="nucleotide sequence ID" value="NZ_QRGP01000003.1"/>
</dbReference>
<dbReference type="InterPro" id="IPR023753">
    <property type="entry name" value="FAD/NAD-binding_dom"/>
</dbReference>
<evidence type="ECO:0000256" key="9">
    <source>
        <dbReference type="ARBA" id="ARBA00023014"/>
    </source>
</evidence>
<feature type="domain" description="FAD/NAD(P)-binding" evidence="11">
    <location>
        <begin position="378"/>
        <end position="641"/>
    </location>
</feature>
<evidence type="ECO:0000256" key="4">
    <source>
        <dbReference type="ARBA" id="ARBA00022630"/>
    </source>
</evidence>
<dbReference type="GO" id="GO:0051536">
    <property type="term" value="F:iron-sulfur cluster binding"/>
    <property type="evidence" value="ECO:0007669"/>
    <property type="project" value="UniProtKB-KW"/>
</dbReference>
<dbReference type="AlphaFoldDB" id="A0A371B2E0"/>
<gene>
    <name evidence="12" type="ORF">DXH95_15440</name>
</gene>
<dbReference type="Pfam" id="PF07992">
    <property type="entry name" value="Pyr_redox_2"/>
    <property type="match status" value="1"/>
</dbReference>
<dbReference type="Proteomes" id="UP000263833">
    <property type="component" value="Unassembled WGS sequence"/>
</dbReference>
<keyword evidence="6" id="KW-0479">Metal-binding</keyword>
<dbReference type="OrthoDB" id="9804454at2"/>
<dbReference type="Pfam" id="PF00724">
    <property type="entry name" value="Oxidored_FMN"/>
    <property type="match status" value="1"/>
</dbReference>
<organism evidence="12 13">
    <name type="scientific">Sphingorhabdus pulchriflava</name>
    <dbReference type="NCBI Taxonomy" id="2292257"/>
    <lineage>
        <taxon>Bacteria</taxon>
        <taxon>Pseudomonadati</taxon>
        <taxon>Pseudomonadota</taxon>
        <taxon>Alphaproteobacteria</taxon>
        <taxon>Sphingomonadales</taxon>
        <taxon>Sphingomonadaceae</taxon>
        <taxon>Sphingorhabdus</taxon>
    </lineage>
</organism>
<dbReference type="PRINTS" id="PR00368">
    <property type="entry name" value="FADPNR"/>
</dbReference>
<comment type="caution">
    <text evidence="12">The sequence shown here is derived from an EMBL/GenBank/DDBJ whole genome shotgun (WGS) entry which is preliminary data.</text>
</comment>
<evidence type="ECO:0000256" key="3">
    <source>
        <dbReference type="ARBA" id="ARBA00011048"/>
    </source>
</evidence>
<accession>A0A371B2E0</accession>
<evidence type="ECO:0000313" key="12">
    <source>
        <dbReference type="EMBL" id="RDV01674.1"/>
    </source>
</evidence>
<evidence type="ECO:0000256" key="8">
    <source>
        <dbReference type="ARBA" id="ARBA00023004"/>
    </source>
</evidence>
<dbReference type="SUPFAM" id="SSF51905">
    <property type="entry name" value="FAD/NAD(P)-binding domain"/>
    <property type="match status" value="1"/>
</dbReference>
<dbReference type="CDD" id="cd02930">
    <property type="entry name" value="DCR_FMN"/>
    <property type="match status" value="1"/>
</dbReference>
<dbReference type="GO" id="GO:0046872">
    <property type="term" value="F:metal ion binding"/>
    <property type="evidence" value="ECO:0007669"/>
    <property type="project" value="UniProtKB-KW"/>
</dbReference>
<dbReference type="SUPFAM" id="SSF51395">
    <property type="entry name" value="FMN-linked oxidoreductases"/>
    <property type="match status" value="1"/>
</dbReference>
<dbReference type="SUPFAM" id="SSF51971">
    <property type="entry name" value="Nucleotide-binding domain"/>
    <property type="match status" value="1"/>
</dbReference>
<sequence>MTHARYPHVFSPLKIGNTEIRNRILMGSMHTGLEDLPDAAARLSAYFVERAKGGVGMIITGGIGPHETAGMGAKLITAADVALHRQVTDAVHSAEPDVKICMQILHTGPLAGTPDCVAPSAVKSRIGRFAPNELTEDGIEEQIAAFARCAALAKEAGYDGVEIIGSAGYLISTFLVEKTNQRSDQWGGSWENRMRFPVEVVRRTRAAVGPDFVVIFRISAMDMLQGGLAWDEVVNLAKALEAEGVDVISTHFCWHESFVPTIATMVPRAAFAQVTGRLRKELSIPLITSNRINMPDVAEEVLARGDADIVSMARPMLADADLVNKARDGREDEINTCIGCNQACLDHTFTGQLTSCLVNARACREVELNYPKVGAARKIAVVGAGPAGLAFATIAAERGHQVTLFDAAGEIGGQFNLAKRIPGKEEFYETLRYFARRIETTGVDLRLNTRVDADMLAGGGYDEIVIATGISPRTPGLPGIDHPKALRYVDVIQGKAQVGKKVAIMGAGGIGFDVAELITHEGTSAALDIDVFAREWGIDFKNHPRGGVTGVEPVVAHNDREVTLLQRKTSAVGKGLGRTTGWTHRITLQRRGVAMVAGVEYEKIDDAGLHALVNGEPVLFEADSIIICAGQEPARELHDALQAKGLKPHLIGGAFEASELDAKRAIKQASELAAVV</sequence>
<evidence type="ECO:0000313" key="13">
    <source>
        <dbReference type="Proteomes" id="UP000263833"/>
    </source>
</evidence>
<comment type="cofactor">
    <cofactor evidence="2">
        <name>[4Fe-4S] cluster</name>
        <dbReference type="ChEBI" id="CHEBI:49883"/>
    </cofactor>
</comment>
<dbReference type="PRINTS" id="PR00411">
    <property type="entry name" value="PNDRDTASEI"/>
</dbReference>
<keyword evidence="8" id="KW-0408">Iron</keyword>
<evidence type="ECO:0000259" key="11">
    <source>
        <dbReference type="Pfam" id="PF07992"/>
    </source>
</evidence>
<dbReference type="Gene3D" id="3.50.50.60">
    <property type="entry name" value="FAD/NAD(P)-binding domain"/>
    <property type="match status" value="1"/>
</dbReference>
<proteinExistence type="inferred from homology"/>
<evidence type="ECO:0000256" key="6">
    <source>
        <dbReference type="ARBA" id="ARBA00022723"/>
    </source>
</evidence>
<name>A0A371B2E0_9SPHN</name>
<keyword evidence="5" id="KW-0288">FMN</keyword>
<keyword evidence="9" id="KW-0411">Iron-sulfur</keyword>
<comment type="similarity">
    <text evidence="3">In the N-terminal section; belongs to the NADH:flavin oxidoreductase/NADH oxidase family.</text>
</comment>
<evidence type="ECO:0000256" key="7">
    <source>
        <dbReference type="ARBA" id="ARBA00023002"/>
    </source>
</evidence>
<feature type="domain" description="NADH:flavin oxidoreductase/NADH oxidase N-terminal" evidence="10">
    <location>
        <begin position="9"/>
        <end position="333"/>
    </location>
</feature>
<dbReference type="PANTHER" id="PTHR42917:SF2">
    <property type="entry name" value="2,4-DIENOYL-COA REDUCTASE [(2E)-ENOYL-COA-PRODUCING]"/>
    <property type="match status" value="1"/>
</dbReference>
<reference evidence="13" key="1">
    <citation type="submission" date="2018-08" db="EMBL/GenBank/DDBJ databases">
        <authorList>
            <person name="Kim S.-J."/>
            <person name="Jung G.-Y."/>
        </authorList>
    </citation>
    <scope>NUCLEOTIDE SEQUENCE [LARGE SCALE GENOMIC DNA]</scope>
    <source>
        <strain evidence="13">GY_G</strain>
    </source>
</reference>
<keyword evidence="7" id="KW-0560">Oxidoreductase</keyword>
<evidence type="ECO:0000256" key="2">
    <source>
        <dbReference type="ARBA" id="ARBA00001966"/>
    </source>
</evidence>
<protein>
    <submittedName>
        <fullName evidence="12">NADPH-dependent 2,4-dienoyl-CoA reductase</fullName>
    </submittedName>
</protein>
<evidence type="ECO:0000259" key="10">
    <source>
        <dbReference type="Pfam" id="PF00724"/>
    </source>
</evidence>
<dbReference type="InterPro" id="IPR036188">
    <property type="entry name" value="FAD/NAD-bd_sf"/>
</dbReference>
<comment type="cofactor">
    <cofactor evidence="1">
        <name>FMN</name>
        <dbReference type="ChEBI" id="CHEBI:58210"/>
    </cofactor>
</comment>
<dbReference type="InterPro" id="IPR001155">
    <property type="entry name" value="OxRdtase_FMN_N"/>
</dbReference>
<dbReference type="InterPro" id="IPR013785">
    <property type="entry name" value="Aldolase_TIM"/>
</dbReference>
<dbReference type="PANTHER" id="PTHR42917">
    <property type="entry name" value="2,4-DIENOYL-COA REDUCTASE"/>
    <property type="match status" value="1"/>
</dbReference>
<dbReference type="Gene3D" id="3.20.20.70">
    <property type="entry name" value="Aldolase class I"/>
    <property type="match status" value="1"/>
</dbReference>
<evidence type="ECO:0000256" key="1">
    <source>
        <dbReference type="ARBA" id="ARBA00001917"/>
    </source>
</evidence>
<keyword evidence="4" id="KW-0285">Flavoprotein</keyword>
<keyword evidence="13" id="KW-1185">Reference proteome</keyword>
<dbReference type="Gene3D" id="3.40.50.720">
    <property type="entry name" value="NAD(P)-binding Rossmann-like Domain"/>
    <property type="match status" value="1"/>
</dbReference>
<dbReference type="GO" id="GO:0010181">
    <property type="term" value="F:FMN binding"/>
    <property type="evidence" value="ECO:0007669"/>
    <property type="project" value="InterPro"/>
</dbReference>
<dbReference type="InterPro" id="IPR051793">
    <property type="entry name" value="NADH:flavin_oxidoreductase"/>
</dbReference>
<evidence type="ECO:0000256" key="5">
    <source>
        <dbReference type="ARBA" id="ARBA00022643"/>
    </source>
</evidence>
<dbReference type="GO" id="GO:0008670">
    <property type="term" value="F:2,4-dienoyl-CoA reductase (NADPH) activity"/>
    <property type="evidence" value="ECO:0007669"/>
    <property type="project" value="TreeGrafter"/>
</dbReference>
<dbReference type="EMBL" id="QRGP01000003">
    <property type="protein sequence ID" value="RDV01674.1"/>
    <property type="molecule type" value="Genomic_DNA"/>
</dbReference>